<reference evidence="2 3" key="2">
    <citation type="submission" date="2018-11" db="EMBL/GenBank/DDBJ databases">
        <authorList>
            <consortium name="Pathogen Informatics"/>
        </authorList>
    </citation>
    <scope>NUCLEOTIDE SEQUENCE [LARGE SCALE GENOMIC DNA]</scope>
</reference>
<dbReference type="Proteomes" id="UP000271162">
    <property type="component" value="Unassembled WGS sequence"/>
</dbReference>
<gene>
    <name evidence="2" type="ORF">NBR_LOCUS8876</name>
</gene>
<evidence type="ECO:0000313" key="3">
    <source>
        <dbReference type="Proteomes" id="UP000271162"/>
    </source>
</evidence>
<dbReference type="STRING" id="27835.A0A0N4Y056"/>
<dbReference type="EMBL" id="UYSL01020062">
    <property type="protein sequence ID" value="VDL72465.1"/>
    <property type="molecule type" value="Genomic_DNA"/>
</dbReference>
<name>A0A0N4Y056_NIPBR</name>
<evidence type="ECO:0000256" key="1">
    <source>
        <dbReference type="SAM" id="Phobius"/>
    </source>
</evidence>
<keyword evidence="1" id="KW-0472">Membrane</keyword>
<sequence>MICSSNSTFGEKKLVLETLVQMSTTYMAAGITIVLALNSMSEAMRLREYRRPVCSPEQSCFYEAFGMVFALCDCPGEDRSCPQEEEHSIEHRGTMYSFCEARDIPLCKDGDISTSVKGIQTAVHCICPDQNELVQMPGEQKDRTNYVCRQPYHGIDDIVELKTTTVQQFSAGSKRVFRVFHNC</sequence>
<organism evidence="4">
    <name type="scientific">Nippostrongylus brasiliensis</name>
    <name type="common">Rat hookworm</name>
    <dbReference type="NCBI Taxonomy" id="27835"/>
    <lineage>
        <taxon>Eukaryota</taxon>
        <taxon>Metazoa</taxon>
        <taxon>Ecdysozoa</taxon>
        <taxon>Nematoda</taxon>
        <taxon>Chromadorea</taxon>
        <taxon>Rhabditida</taxon>
        <taxon>Rhabditina</taxon>
        <taxon>Rhabditomorpha</taxon>
        <taxon>Strongyloidea</taxon>
        <taxon>Heligmosomidae</taxon>
        <taxon>Nippostrongylus</taxon>
    </lineage>
</organism>
<keyword evidence="3" id="KW-1185">Reference proteome</keyword>
<proteinExistence type="predicted"/>
<keyword evidence="1" id="KW-1133">Transmembrane helix</keyword>
<dbReference type="AlphaFoldDB" id="A0A0N4Y056"/>
<reference evidence="4" key="1">
    <citation type="submission" date="2017-02" db="UniProtKB">
        <authorList>
            <consortium name="WormBaseParasite"/>
        </authorList>
    </citation>
    <scope>IDENTIFICATION</scope>
</reference>
<protein>
    <submittedName>
        <fullName evidence="4">Sortilin_C domain-containing protein</fullName>
    </submittedName>
</protein>
<accession>A0A0N4Y056</accession>
<feature type="transmembrane region" description="Helical" evidence="1">
    <location>
        <begin position="20"/>
        <end position="41"/>
    </location>
</feature>
<evidence type="ECO:0000313" key="2">
    <source>
        <dbReference type="EMBL" id="VDL72465.1"/>
    </source>
</evidence>
<dbReference type="WBParaSite" id="NBR_0000887501-mRNA-1">
    <property type="protein sequence ID" value="NBR_0000887501-mRNA-1"/>
    <property type="gene ID" value="NBR_0000887501"/>
</dbReference>
<keyword evidence="1" id="KW-0812">Transmembrane</keyword>
<evidence type="ECO:0000313" key="4">
    <source>
        <dbReference type="WBParaSite" id="NBR_0000887501-mRNA-1"/>
    </source>
</evidence>